<sequence length="236" mass="27047">MLFGSLLFGPALLFFITEAAHNHPITSRTHFQHCYKQWLTVLGDFLLGFVYVMFITELIKTLVGELRPHFLQTCKPDWSKINCSQGIITEYKCTNKSPYWLVQVDIYKSFPSGHTSLSFYTLVFVSLYAQVRIRRTSRSHLLKSWVQLLFLSWALVCSLTRISDYRHFWWDVLAGSLVGIIGGFVSVRCFVQNNFSSVQTEEESEITVSSGIISKASSSIKPNENFTTYVENITVK</sequence>
<evidence type="ECO:0000256" key="5">
    <source>
        <dbReference type="ARBA" id="ARBA00023136"/>
    </source>
</evidence>
<feature type="transmembrane region" description="Helical" evidence="6">
    <location>
        <begin position="38"/>
        <end position="59"/>
    </location>
</feature>
<dbReference type="InterPro" id="IPR036938">
    <property type="entry name" value="PAP2/HPO_sf"/>
</dbReference>
<dbReference type="InterPro" id="IPR043216">
    <property type="entry name" value="PAP-like"/>
</dbReference>
<evidence type="ECO:0000256" key="3">
    <source>
        <dbReference type="ARBA" id="ARBA00022692"/>
    </source>
</evidence>
<protein>
    <submittedName>
        <fullName evidence="10">Phospholipid phosphatase 2-like</fullName>
    </submittedName>
</protein>
<feature type="transmembrane region" description="Helical" evidence="6">
    <location>
        <begin position="142"/>
        <end position="162"/>
    </location>
</feature>
<dbReference type="SMART" id="SM00014">
    <property type="entry name" value="acidPPc"/>
    <property type="match status" value="1"/>
</dbReference>
<accession>A0ABM1BIK2</accession>
<evidence type="ECO:0000256" key="1">
    <source>
        <dbReference type="ARBA" id="ARBA00004141"/>
    </source>
</evidence>
<feature type="domain" description="Phosphatidic acid phosphatase type 2/haloperoxidase" evidence="8">
    <location>
        <begin position="42"/>
        <end position="187"/>
    </location>
</feature>
<comment type="subcellular location">
    <subcellularLocation>
        <location evidence="1">Membrane</location>
        <topology evidence="1">Multi-pass membrane protein</topology>
    </subcellularLocation>
</comment>
<dbReference type="InterPro" id="IPR000326">
    <property type="entry name" value="PAP2/HPO"/>
</dbReference>
<comment type="similarity">
    <text evidence="2">Belongs to the PA-phosphatase related phosphoesterase family.</text>
</comment>
<reference evidence="10" key="1">
    <citation type="submission" date="2025-08" db="UniProtKB">
        <authorList>
            <consortium name="RefSeq"/>
        </authorList>
    </citation>
    <scope>IDENTIFICATION</scope>
    <source>
        <tissue evidence="10">Muscle</tissue>
    </source>
</reference>
<dbReference type="Pfam" id="PF01569">
    <property type="entry name" value="PAP2"/>
    <property type="match status" value="1"/>
</dbReference>
<evidence type="ECO:0000256" key="7">
    <source>
        <dbReference type="SAM" id="SignalP"/>
    </source>
</evidence>
<evidence type="ECO:0000256" key="2">
    <source>
        <dbReference type="ARBA" id="ARBA00008816"/>
    </source>
</evidence>
<dbReference type="GeneID" id="106466944"/>
<feature type="chain" id="PRO_5047317602" evidence="7">
    <location>
        <begin position="20"/>
        <end position="236"/>
    </location>
</feature>
<proteinExistence type="inferred from homology"/>
<dbReference type="SUPFAM" id="SSF48317">
    <property type="entry name" value="Acid phosphatase/Vanadium-dependent haloperoxidase"/>
    <property type="match status" value="1"/>
</dbReference>
<dbReference type="RefSeq" id="XP_013782716.2">
    <property type="nucleotide sequence ID" value="XM_013927262.2"/>
</dbReference>
<evidence type="ECO:0000256" key="4">
    <source>
        <dbReference type="ARBA" id="ARBA00022989"/>
    </source>
</evidence>
<evidence type="ECO:0000313" key="9">
    <source>
        <dbReference type="Proteomes" id="UP000694941"/>
    </source>
</evidence>
<keyword evidence="4 6" id="KW-1133">Transmembrane helix</keyword>
<keyword evidence="9" id="KW-1185">Reference proteome</keyword>
<evidence type="ECO:0000256" key="6">
    <source>
        <dbReference type="SAM" id="Phobius"/>
    </source>
</evidence>
<keyword evidence="7" id="KW-0732">Signal</keyword>
<gene>
    <name evidence="10" type="primary">LOC106466944</name>
</gene>
<dbReference type="Proteomes" id="UP000694941">
    <property type="component" value="Unplaced"/>
</dbReference>
<feature type="transmembrane region" description="Helical" evidence="6">
    <location>
        <begin position="168"/>
        <end position="191"/>
    </location>
</feature>
<keyword evidence="5 6" id="KW-0472">Membrane</keyword>
<dbReference type="CDD" id="cd03384">
    <property type="entry name" value="PAP2_wunen"/>
    <property type="match status" value="1"/>
</dbReference>
<dbReference type="PANTHER" id="PTHR10165">
    <property type="entry name" value="LIPID PHOSPHATE PHOSPHATASE"/>
    <property type="match status" value="1"/>
</dbReference>
<name>A0ABM1BIK2_LIMPO</name>
<dbReference type="PANTHER" id="PTHR10165:SF103">
    <property type="entry name" value="PHOSPHOLIPID PHOSPHATASE HOMOLOG 1.2 HOMOLOG"/>
    <property type="match status" value="1"/>
</dbReference>
<keyword evidence="3 6" id="KW-0812">Transmembrane</keyword>
<evidence type="ECO:0000313" key="10">
    <source>
        <dbReference type="RefSeq" id="XP_013782716.2"/>
    </source>
</evidence>
<organism evidence="9 10">
    <name type="scientific">Limulus polyphemus</name>
    <name type="common">Atlantic horseshoe crab</name>
    <dbReference type="NCBI Taxonomy" id="6850"/>
    <lineage>
        <taxon>Eukaryota</taxon>
        <taxon>Metazoa</taxon>
        <taxon>Ecdysozoa</taxon>
        <taxon>Arthropoda</taxon>
        <taxon>Chelicerata</taxon>
        <taxon>Merostomata</taxon>
        <taxon>Xiphosura</taxon>
        <taxon>Limulidae</taxon>
        <taxon>Limulus</taxon>
    </lineage>
</organism>
<feature type="signal peptide" evidence="7">
    <location>
        <begin position="1"/>
        <end position="19"/>
    </location>
</feature>
<evidence type="ECO:0000259" key="8">
    <source>
        <dbReference type="SMART" id="SM00014"/>
    </source>
</evidence>
<dbReference type="Gene3D" id="1.20.144.10">
    <property type="entry name" value="Phosphatidic acid phosphatase type 2/haloperoxidase"/>
    <property type="match status" value="1"/>
</dbReference>